<reference evidence="4 5" key="1">
    <citation type="submission" date="2018-09" db="EMBL/GenBank/DDBJ databases">
        <title>YIM 75507 draft genome.</title>
        <authorList>
            <person name="Tang S."/>
            <person name="Feng Y."/>
        </authorList>
    </citation>
    <scope>NUCLEOTIDE SEQUENCE [LARGE SCALE GENOMIC DNA]</scope>
    <source>
        <strain evidence="4 5">YIM 75507</strain>
    </source>
</reference>
<dbReference type="InterPro" id="IPR016166">
    <property type="entry name" value="FAD-bd_PCMH"/>
</dbReference>
<dbReference type="Pfam" id="PF01565">
    <property type="entry name" value="FAD_binding_4"/>
    <property type="match status" value="1"/>
</dbReference>
<evidence type="ECO:0000313" key="5">
    <source>
        <dbReference type="Proteomes" id="UP000265768"/>
    </source>
</evidence>
<proteinExistence type="predicted"/>
<comment type="caution">
    <text evidence="4">The sequence shown here is derived from an EMBL/GenBank/DDBJ whole genome shotgun (WGS) entry which is preliminary data.</text>
</comment>
<keyword evidence="2" id="KW-0274">FAD</keyword>
<dbReference type="OrthoDB" id="9811557at2"/>
<keyword evidence="1" id="KW-0285">Flavoprotein</keyword>
<dbReference type="InterPro" id="IPR006094">
    <property type="entry name" value="Oxid_FAD_bind_N"/>
</dbReference>
<dbReference type="InterPro" id="IPR036318">
    <property type="entry name" value="FAD-bd_PCMH-like_sf"/>
</dbReference>
<dbReference type="AlphaFoldDB" id="A0A3A4AYG2"/>
<dbReference type="Proteomes" id="UP000265768">
    <property type="component" value="Unassembled WGS sequence"/>
</dbReference>
<dbReference type="SUPFAM" id="SSF56176">
    <property type="entry name" value="FAD-binding/transporter-associated domain-like"/>
    <property type="match status" value="1"/>
</dbReference>
<dbReference type="PANTHER" id="PTHR11748">
    <property type="entry name" value="D-LACTATE DEHYDROGENASE"/>
    <property type="match status" value="1"/>
</dbReference>
<evidence type="ECO:0000256" key="2">
    <source>
        <dbReference type="ARBA" id="ARBA00022827"/>
    </source>
</evidence>
<dbReference type="SUPFAM" id="SSF55103">
    <property type="entry name" value="FAD-linked oxidases, C-terminal domain"/>
    <property type="match status" value="1"/>
</dbReference>
<name>A0A3A4AYG2_9ACTN</name>
<organism evidence="4 5">
    <name type="scientific">Bailinhaonella thermotolerans</name>
    <dbReference type="NCBI Taxonomy" id="1070861"/>
    <lineage>
        <taxon>Bacteria</taxon>
        <taxon>Bacillati</taxon>
        <taxon>Actinomycetota</taxon>
        <taxon>Actinomycetes</taxon>
        <taxon>Streptosporangiales</taxon>
        <taxon>Streptosporangiaceae</taxon>
        <taxon>Bailinhaonella</taxon>
    </lineage>
</organism>
<evidence type="ECO:0000256" key="1">
    <source>
        <dbReference type="ARBA" id="ARBA00022630"/>
    </source>
</evidence>
<dbReference type="EMBL" id="QZEY01000012">
    <property type="protein sequence ID" value="RJL26648.1"/>
    <property type="molecule type" value="Genomic_DNA"/>
</dbReference>
<protein>
    <submittedName>
        <fullName evidence="4">FAD-binding oxidoreductase</fullName>
    </submittedName>
</protein>
<keyword evidence="5" id="KW-1185">Reference proteome</keyword>
<gene>
    <name evidence="4" type="ORF">D5H75_26320</name>
</gene>
<feature type="domain" description="FAD-binding PCMH-type" evidence="3">
    <location>
        <begin position="35"/>
        <end position="214"/>
    </location>
</feature>
<dbReference type="GO" id="GO:0071949">
    <property type="term" value="F:FAD binding"/>
    <property type="evidence" value="ECO:0007669"/>
    <property type="project" value="InterPro"/>
</dbReference>
<dbReference type="GO" id="GO:0003824">
    <property type="term" value="F:catalytic activity"/>
    <property type="evidence" value="ECO:0007669"/>
    <property type="project" value="InterPro"/>
</dbReference>
<sequence length="424" mass="42874">MDGGATGPAGGHGDVGAALRAACADVRPAGEGDAVSGVAASWVVTPRSAEEAAAVMRASARHDLAVVPTGAGTKLDWGAPPNRLDVILRTSGLTGDVEHAPGDLVARVPAGMALSDLAGVLAEHGQQLVLDDPTGSATVGGALATATAGPRRLLYGTARDLLIGITVVRPDGAITRSGGKVVKNVAGYDLGKLYTGSYGTLGLIVDATFRLHPLPAARAFVTAVYAGAEEAARAAHQVAGSQAVASAVEVERTGPGAPVSVAVLLEGVPEGVAARSQAVRRILGYDSQVAADPPVWWGRLPSLDGGVLVEVTFPLSALGRVLAAIDEAAGRAGARPAVRGSGAGALCLGLLPDVEPSVPAEFVPLLRAELGPLGGHVVVRRAPDPVRPRLDLWGPVAALPLMRRVKERFDPGYRVSPGRFAGGI</sequence>
<dbReference type="InterPro" id="IPR016164">
    <property type="entry name" value="FAD-linked_Oxase-like_C"/>
</dbReference>
<evidence type="ECO:0000313" key="4">
    <source>
        <dbReference type="EMBL" id="RJL26648.1"/>
    </source>
</evidence>
<evidence type="ECO:0000259" key="3">
    <source>
        <dbReference type="PROSITE" id="PS51387"/>
    </source>
</evidence>
<dbReference type="PROSITE" id="PS51387">
    <property type="entry name" value="FAD_PCMH"/>
    <property type="match status" value="1"/>
</dbReference>
<dbReference type="Gene3D" id="3.30.465.10">
    <property type="match status" value="1"/>
</dbReference>
<dbReference type="PANTHER" id="PTHR11748:SF103">
    <property type="entry name" value="GLYCOLATE OXIDASE SUBUNIT GLCE"/>
    <property type="match status" value="1"/>
</dbReference>
<accession>A0A3A4AYG2</accession>
<dbReference type="InterPro" id="IPR016169">
    <property type="entry name" value="FAD-bd_PCMH_sub2"/>
</dbReference>